<feature type="transmembrane region" description="Helical" evidence="1">
    <location>
        <begin position="90"/>
        <end position="113"/>
    </location>
</feature>
<dbReference type="OrthoDB" id="7864805at2"/>
<keyword evidence="1" id="KW-0812">Transmembrane</keyword>
<feature type="transmembrane region" description="Helical" evidence="1">
    <location>
        <begin position="64"/>
        <end position="84"/>
    </location>
</feature>
<dbReference type="Proteomes" id="UP000198718">
    <property type="component" value="Unassembled WGS sequence"/>
</dbReference>
<gene>
    <name evidence="2" type="ORF">SAMN05660472_02118</name>
</gene>
<reference evidence="2 3" key="1">
    <citation type="submission" date="2016-10" db="EMBL/GenBank/DDBJ databases">
        <authorList>
            <person name="de Groot N.N."/>
        </authorList>
    </citation>
    <scope>NUCLEOTIDE SEQUENCE [LARGE SCALE GENOMIC DNA]</scope>
    <source>
        <strain evidence="2 3">DSM 18346</strain>
    </source>
</reference>
<organism evidence="2 3">
    <name type="scientific">Natronincola ferrireducens</name>
    <dbReference type="NCBI Taxonomy" id="393762"/>
    <lineage>
        <taxon>Bacteria</taxon>
        <taxon>Bacillati</taxon>
        <taxon>Bacillota</taxon>
        <taxon>Clostridia</taxon>
        <taxon>Peptostreptococcales</taxon>
        <taxon>Natronincolaceae</taxon>
        <taxon>Natronincola</taxon>
    </lineage>
</organism>
<feature type="transmembrane region" description="Helical" evidence="1">
    <location>
        <begin position="30"/>
        <end position="52"/>
    </location>
</feature>
<accession>A0A1G9F902</accession>
<proteinExistence type="predicted"/>
<keyword evidence="1" id="KW-0472">Membrane</keyword>
<dbReference type="RefSeq" id="WP_090553664.1">
    <property type="nucleotide sequence ID" value="NZ_FNFP01000004.1"/>
</dbReference>
<feature type="transmembrane region" description="Helical" evidence="1">
    <location>
        <begin position="125"/>
        <end position="140"/>
    </location>
</feature>
<evidence type="ECO:0000313" key="3">
    <source>
        <dbReference type="Proteomes" id="UP000198718"/>
    </source>
</evidence>
<protein>
    <submittedName>
        <fullName evidence="2">Transporter family-2 protein</fullName>
    </submittedName>
</protein>
<keyword evidence="3" id="KW-1185">Reference proteome</keyword>
<sequence length="141" mass="15429">MKTSFMSVATGALIAIMIHMNGTLGNYTNVYFSCFIVHLLATLGGGILILFMKAGGDRRIQYPFYYYLGGILGAIIIILNNFSFKGLGVSITAALVFFGQIMMSILVDSFGLLQMEKIPFNKRKLPGIFLVAAGVLVIMWT</sequence>
<name>A0A1G9F902_9FIRM</name>
<evidence type="ECO:0000256" key="1">
    <source>
        <dbReference type="SAM" id="Phobius"/>
    </source>
</evidence>
<dbReference type="STRING" id="393762.SAMN05660472_02118"/>
<dbReference type="InterPro" id="IPR006750">
    <property type="entry name" value="YdcZ"/>
</dbReference>
<evidence type="ECO:0000313" key="2">
    <source>
        <dbReference type="EMBL" id="SDK84683.1"/>
    </source>
</evidence>
<dbReference type="PANTHER" id="PTHR34821">
    <property type="entry name" value="INNER MEMBRANE PROTEIN YDCZ"/>
    <property type="match status" value="1"/>
</dbReference>
<dbReference type="GO" id="GO:0005886">
    <property type="term" value="C:plasma membrane"/>
    <property type="evidence" value="ECO:0007669"/>
    <property type="project" value="TreeGrafter"/>
</dbReference>
<keyword evidence="1" id="KW-1133">Transmembrane helix</keyword>
<dbReference type="Pfam" id="PF04657">
    <property type="entry name" value="DMT_YdcZ"/>
    <property type="match status" value="1"/>
</dbReference>
<dbReference type="EMBL" id="FNFP01000004">
    <property type="protein sequence ID" value="SDK84683.1"/>
    <property type="molecule type" value="Genomic_DNA"/>
</dbReference>
<dbReference type="AlphaFoldDB" id="A0A1G9F902"/>
<dbReference type="PANTHER" id="PTHR34821:SF2">
    <property type="entry name" value="INNER MEMBRANE PROTEIN YDCZ"/>
    <property type="match status" value="1"/>
</dbReference>